<gene>
    <name evidence="2" type="ordered locus">CVAR_1365</name>
</gene>
<evidence type="ECO:0000256" key="1">
    <source>
        <dbReference type="SAM" id="MobiDB-lite"/>
    </source>
</evidence>
<evidence type="ECO:0000313" key="3">
    <source>
        <dbReference type="Proteomes" id="UP000006659"/>
    </source>
</evidence>
<dbReference type="eggNOG" id="ENOG5033QWQ">
    <property type="taxonomic scope" value="Bacteria"/>
</dbReference>
<reference evidence="2 3" key="1">
    <citation type="journal article" date="2011" name="BMC Genomics">
        <title>Complete genome sequence of Corynebacterium variabile DSM 44702 isolated from the surface of smear-ripened cheeses and insights into cheese ripening and flavor generation.</title>
        <authorList>
            <person name="Schroeder J."/>
            <person name="Maus I."/>
            <person name="Trost E."/>
            <person name="Tauch A."/>
        </authorList>
    </citation>
    <scope>NUCLEOTIDE SEQUENCE [LARGE SCALE GENOMIC DNA]</scope>
    <source>
        <strain evidence="3">DSM 44702 / JCM 12073 / NCIMB 30131</strain>
    </source>
</reference>
<organism evidence="2 3">
    <name type="scientific">Corynebacterium variabile (strain DSM 44702 / CIP 107183 / JCM 12073 / NCIMB 30131)</name>
    <name type="common">Corynebacterium mooreparkense</name>
    <dbReference type="NCBI Taxonomy" id="858619"/>
    <lineage>
        <taxon>Bacteria</taxon>
        <taxon>Bacillati</taxon>
        <taxon>Actinomycetota</taxon>
        <taxon>Actinomycetes</taxon>
        <taxon>Mycobacteriales</taxon>
        <taxon>Corynebacteriaceae</taxon>
        <taxon>Corynebacterium</taxon>
    </lineage>
</organism>
<dbReference type="AlphaFoldDB" id="G0HCG8"/>
<dbReference type="Proteomes" id="UP000006659">
    <property type="component" value="Chromosome"/>
</dbReference>
<dbReference type="STRING" id="858619.CVAR_1365"/>
<dbReference type="KEGG" id="cva:CVAR_1365"/>
<dbReference type="EMBL" id="CP002917">
    <property type="protein sequence ID" value="AEK36721.1"/>
    <property type="molecule type" value="Genomic_DNA"/>
</dbReference>
<evidence type="ECO:0000313" key="2">
    <source>
        <dbReference type="EMBL" id="AEK36721.1"/>
    </source>
</evidence>
<feature type="region of interest" description="Disordered" evidence="1">
    <location>
        <begin position="388"/>
        <end position="410"/>
    </location>
</feature>
<sequence>MDVIERSGAAELIEAFYGMARGAGGRPPAGRRYTIKAVLVTQLAIIGVSRVPSLAETHRVICTLDDDQLVAVGMDPEQRQLGAGEYPRFRQWWGRMLEPLDPTGDLPAQRVTNKKHKDQLAARTEAEQLKAELAHRRLHDVFNRIIAGSITIPIQEGDQAGRMVDETIIDLTRPGRGLGSRDEKSRGASPMGRYIVRDEVDNSVERPAGKKVSKPKKHGYSIGITAVSVCGPPGNPNSVPAVITGAAVHRPTSGSLEGMRTAIEYHKKQGRDQRGPRARAPYLVVDMGYNPKKHFSSVCWDLGYAPVVRYPAQYRTVFASEGPEHTYRGVPAGPVQISGDFYCPVAKQIIGNRKLIQPTRKLQEIKADGFDQHDRLLGRLLPLLMGTNSRPYKKHSKPGRPKTGERQVEERTRMDLVCPAVQGRVRCPLKPESMDSTDPGAPVIEPTWPADRYRCCAQSQLTVTLSEAQWRLAQWGGLVPGSWEHAIYYEAVRSATERQFSKLKSPHITGFEHLTWAPKRESMITILIGLWIASMNMATQDRFLARGPAPSSTAYRWRQLEEDLGQPPTRIPPRT</sequence>
<feature type="compositionally biased region" description="Basic residues" evidence="1">
    <location>
        <begin position="391"/>
        <end position="400"/>
    </location>
</feature>
<name>G0HCG8_CORVD</name>
<proteinExistence type="predicted"/>
<protein>
    <submittedName>
        <fullName evidence="2">Uncharacterized protein</fullName>
    </submittedName>
</protein>
<dbReference type="HOGENOM" id="CLU_033890_0_0_11"/>
<accession>G0HCG8</accession>